<dbReference type="Pfam" id="PF01613">
    <property type="entry name" value="Flavin_Reduct"/>
    <property type="match status" value="1"/>
</dbReference>
<dbReference type="GO" id="GO:0006208">
    <property type="term" value="P:pyrimidine nucleobase catabolic process"/>
    <property type="evidence" value="ECO:0007669"/>
    <property type="project" value="TreeGrafter"/>
</dbReference>
<dbReference type="Proteomes" id="UP000199382">
    <property type="component" value="Unassembled WGS sequence"/>
</dbReference>
<dbReference type="AlphaFoldDB" id="A0A1G9GV90"/>
<dbReference type="PANTHER" id="PTHR30466:SF1">
    <property type="entry name" value="FMN REDUCTASE (NADH) RUTF"/>
    <property type="match status" value="1"/>
</dbReference>
<dbReference type="EMBL" id="FNEK01000065">
    <property type="protein sequence ID" value="SDL04586.1"/>
    <property type="molecule type" value="Genomic_DNA"/>
</dbReference>
<dbReference type="STRING" id="571298.SAMN04488026_106517"/>
<evidence type="ECO:0000259" key="2">
    <source>
        <dbReference type="SMART" id="SM00903"/>
    </source>
</evidence>
<dbReference type="SUPFAM" id="SSF50475">
    <property type="entry name" value="FMN-binding split barrel"/>
    <property type="match status" value="1"/>
</dbReference>
<feature type="domain" description="Flavin reductase like" evidence="2">
    <location>
        <begin position="20"/>
        <end position="169"/>
    </location>
</feature>
<dbReference type="InterPro" id="IPR050268">
    <property type="entry name" value="NADH-dep_flavin_reductase"/>
</dbReference>
<gene>
    <name evidence="3" type="ORF">SAMN04488026_106517</name>
</gene>
<evidence type="ECO:0000313" key="4">
    <source>
        <dbReference type="Proteomes" id="UP000199382"/>
    </source>
</evidence>
<organism evidence="3 4">
    <name type="scientific">Aliiruegeria lutimaris</name>
    <dbReference type="NCBI Taxonomy" id="571298"/>
    <lineage>
        <taxon>Bacteria</taxon>
        <taxon>Pseudomonadati</taxon>
        <taxon>Pseudomonadota</taxon>
        <taxon>Alphaproteobacteria</taxon>
        <taxon>Rhodobacterales</taxon>
        <taxon>Roseobacteraceae</taxon>
        <taxon>Aliiruegeria</taxon>
    </lineage>
</organism>
<sequence length="186" mass="19619">MPFDHIETGKALRSAFLDAMSRVAATVSVVTTDGVAGRVGTTVSAMTSVSADGQAPVLLICLHKNGNLGHAILKNGTFCVNVLGEDQAWISNVFAGRHKHEQPARFDAVTWEPMVNGSPGLKGVIVRFACNVLSSQCVGTHDVIFGSLTEISGARGGAPLVYANRAYSKLETPRSKTVSRSGRARP</sequence>
<dbReference type="GO" id="GO:0010181">
    <property type="term" value="F:FMN binding"/>
    <property type="evidence" value="ECO:0007669"/>
    <property type="project" value="InterPro"/>
</dbReference>
<keyword evidence="1" id="KW-0560">Oxidoreductase</keyword>
<dbReference type="InterPro" id="IPR002563">
    <property type="entry name" value="Flavin_Rdtase-like_dom"/>
</dbReference>
<dbReference type="PANTHER" id="PTHR30466">
    <property type="entry name" value="FLAVIN REDUCTASE"/>
    <property type="match status" value="1"/>
</dbReference>
<dbReference type="SMART" id="SM00903">
    <property type="entry name" value="Flavin_Reduct"/>
    <property type="match status" value="1"/>
</dbReference>
<dbReference type="GO" id="GO:0042602">
    <property type="term" value="F:riboflavin reductase (NADPH) activity"/>
    <property type="evidence" value="ECO:0007669"/>
    <property type="project" value="TreeGrafter"/>
</dbReference>
<dbReference type="InterPro" id="IPR012349">
    <property type="entry name" value="Split_barrel_FMN-bd"/>
</dbReference>
<protein>
    <submittedName>
        <fullName evidence="3">Flavin reductase</fullName>
    </submittedName>
</protein>
<evidence type="ECO:0000313" key="3">
    <source>
        <dbReference type="EMBL" id="SDL04586.1"/>
    </source>
</evidence>
<accession>A0A1G9GV90</accession>
<dbReference type="Gene3D" id="2.30.110.10">
    <property type="entry name" value="Electron Transport, Fmn-binding Protein, Chain A"/>
    <property type="match status" value="1"/>
</dbReference>
<dbReference type="OrthoDB" id="9789254at2"/>
<reference evidence="3 4" key="1">
    <citation type="submission" date="2016-10" db="EMBL/GenBank/DDBJ databases">
        <authorList>
            <person name="de Groot N.N."/>
        </authorList>
    </citation>
    <scope>NUCLEOTIDE SEQUENCE [LARGE SCALE GENOMIC DNA]</scope>
    <source>
        <strain evidence="3 4">DSM 25294</strain>
    </source>
</reference>
<dbReference type="RefSeq" id="WP_093162303.1">
    <property type="nucleotide sequence ID" value="NZ_FNEK01000065.1"/>
</dbReference>
<evidence type="ECO:0000256" key="1">
    <source>
        <dbReference type="ARBA" id="ARBA00023002"/>
    </source>
</evidence>
<keyword evidence="4" id="KW-1185">Reference proteome</keyword>
<name>A0A1G9GV90_9RHOB</name>
<proteinExistence type="predicted"/>